<keyword evidence="6" id="KW-0456">Lyase</keyword>
<dbReference type="Pfam" id="PF01212">
    <property type="entry name" value="Beta_elim_lyase"/>
    <property type="match status" value="1"/>
</dbReference>
<feature type="domain" description="Aromatic amino acid beta-eliminating lyase/threonine aldolase" evidence="5">
    <location>
        <begin position="138"/>
        <end position="420"/>
    </location>
</feature>
<evidence type="ECO:0000313" key="6">
    <source>
        <dbReference type="EMBL" id="AKH43417.1"/>
    </source>
</evidence>
<dbReference type="STRING" id="1267766.WYH_02386"/>
<evidence type="ECO:0000256" key="4">
    <source>
        <dbReference type="ARBA" id="ARBA00022898"/>
    </source>
</evidence>
<sequence>MNGGGPCSGNSARLRPGSAFDFSPYVRPVGIAAKRHFHIAALGDHGEILFPCVLHQRFHQLHGDAHAPRFGRNESVFGNTRLATGAPCQFGLFLRARHIGAIGAMGDIVFSRNFDFAGHAGDLLLASNTRASHGVPVQFLSDNAAAVHPDIWRAMRDADNSDTPYDTDRLSRELDDAFSALFGREVAAIWVATGTAANCLALSTMVQPHGAVLCHREAHIEMDEGGAPGFFLHGAKLILADGDNAKITPETLRAALDPIRDDVHQVQPHAVSITQASEYGCCYRPGELARLDMEISSRGLRFHMDGARFANAVAFLLRPAAEVAGPVDALSFGCVKNGGMSAEAIVFFDPELADLARFRRKRAGHLQSKGRFMAAQLLAMLDGDLWLHNAAAANAAAAEIGSAAKERLLHPVEANEVFLKCSTAERQALRAQGFGFYDWGMDAARFVAAWDTREEDALALARAIASL</sequence>
<comment type="similarity">
    <text evidence="2">Belongs to the threonine aldolase family.</text>
</comment>
<dbReference type="SUPFAM" id="SSF53383">
    <property type="entry name" value="PLP-dependent transferases"/>
    <property type="match status" value="1"/>
</dbReference>
<comment type="subunit">
    <text evidence="3">Homotetramer.</text>
</comment>
<accession>A0A0F7KW49</accession>
<dbReference type="InterPro" id="IPR015421">
    <property type="entry name" value="PyrdxlP-dep_Trfase_major"/>
</dbReference>
<evidence type="ECO:0000259" key="5">
    <source>
        <dbReference type="Pfam" id="PF01212"/>
    </source>
</evidence>
<dbReference type="GO" id="GO:0006520">
    <property type="term" value="P:amino acid metabolic process"/>
    <property type="evidence" value="ECO:0007669"/>
    <property type="project" value="InterPro"/>
</dbReference>
<dbReference type="EC" id="4.1.2.48" evidence="6"/>
<dbReference type="Gene3D" id="3.90.1150.10">
    <property type="entry name" value="Aspartate Aminotransferase, domain 1"/>
    <property type="match status" value="1"/>
</dbReference>
<dbReference type="InterPro" id="IPR015422">
    <property type="entry name" value="PyrdxlP-dep_Trfase_small"/>
</dbReference>
<dbReference type="Proteomes" id="UP000034392">
    <property type="component" value="Chromosome"/>
</dbReference>
<evidence type="ECO:0000256" key="1">
    <source>
        <dbReference type="ARBA" id="ARBA00001933"/>
    </source>
</evidence>
<organism evidence="6 7">
    <name type="scientific">Croceibacterium atlanticum</name>
    <dbReference type="NCBI Taxonomy" id="1267766"/>
    <lineage>
        <taxon>Bacteria</taxon>
        <taxon>Pseudomonadati</taxon>
        <taxon>Pseudomonadota</taxon>
        <taxon>Alphaproteobacteria</taxon>
        <taxon>Sphingomonadales</taxon>
        <taxon>Erythrobacteraceae</taxon>
        <taxon>Croceibacterium</taxon>
    </lineage>
</organism>
<dbReference type="GO" id="GO:0016829">
    <property type="term" value="F:lyase activity"/>
    <property type="evidence" value="ECO:0007669"/>
    <property type="project" value="UniProtKB-KW"/>
</dbReference>
<dbReference type="InterPro" id="IPR001597">
    <property type="entry name" value="ArAA_b-elim_lyase/Thr_aldolase"/>
</dbReference>
<evidence type="ECO:0000256" key="2">
    <source>
        <dbReference type="ARBA" id="ARBA00006966"/>
    </source>
</evidence>
<gene>
    <name evidence="6" type="primary">ltaE</name>
    <name evidence="6" type="ORF">WYH_02386</name>
</gene>
<reference evidence="6" key="1">
    <citation type="submission" date="2015-05" db="EMBL/GenBank/DDBJ databases">
        <title>The complete genome of Altererythrobacter atlanticus strain 26DY36.</title>
        <authorList>
            <person name="Wu Y.-H."/>
            <person name="Cheng H."/>
            <person name="Wu X.-W."/>
        </authorList>
    </citation>
    <scope>NUCLEOTIDE SEQUENCE [LARGE SCALE GENOMIC DNA]</scope>
    <source>
        <strain evidence="6">26DY36</strain>
    </source>
</reference>
<dbReference type="AlphaFoldDB" id="A0A0F7KW49"/>
<name>A0A0F7KW49_9SPHN</name>
<dbReference type="PANTHER" id="PTHR48097">
    <property type="entry name" value="L-THREONINE ALDOLASE-RELATED"/>
    <property type="match status" value="1"/>
</dbReference>
<dbReference type="PATRIC" id="fig|1267766.3.peg.2413"/>
<keyword evidence="4" id="KW-0663">Pyridoxal phosphate</keyword>
<comment type="cofactor">
    <cofactor evidence="1">
        <name>pyridoxal 5'-phosphate</name>
        <dbReference type="ChEBI" id="CHEBI:597326"/>
    </cofactor>
</comment>
<evidence type="ECO:0000313" key="7">
    <source>
        <dbReference type="Proteomes" id="UP000034392"/>
    </source>
</evidence>
<proteinExistence type="inferred from homology"/>
<keyword evidence="7" id="KW-1185">Reference proteome</keyword>
<protein>
    <submittedName>
        <fullName evidence="6">Low specificity L-threonine aldolase</fullName>
        <ecNumber evidence="6">4.1.2.48</ecNumber>
    </submittedName>
</protein>
<dbReference type="EMBL" id="CP011452">
    <property type="protein sequence ID" value="AKH43417.1"/>
    <property type="molecule type" value="Genomic_DNA"/>
</dbReference>
<dbReference type="KEGG" id="aay:WYH_02386"/>
<dbReference type="PANTHER" id="PTHR48097:SF5">
    <property type="entry name" value="LOW SPECIFICITY L-THREONINE ALDOLASE"/>
    <property type="match status" value="1"/>
</dbReference>
<dbReference type="InterPro" id="IPR015424">
    <property type="entry name" value="PyrdxlP-dep_Trfase"/>
</dbReference>
<evidence type="ECO:0000256" key="3">
    <source>
        <dbReference type="ARBA" id="ARBA00011881"/>
    </source>
</evidence>
<dbReference type="Gene3D" id="3.40.640.10">
    <property type="entry name" value="Type I PLP-dependent aspartate aminotransferase-like (Major domain)"/>
    <property type="match status" value="1"/>
</dbReference>